<evidence type="ECO:0000256" key="3">
    <source>
        <dbReference type="ARBA" id="ARBA00022490"/>
    </source>
</evidence>
<dbReference type="GO" id="GO:0097320">
    <property type="term" value="P:plasma membrane tubulation"/>
    <property type="evidence" value="ECO:0007669"/>
    <property type="project" value="TreeGrafter"/>
</dbReference>
<dbReference type="EMBL" id="QDEB01042304">
    <property type="protein sequence ID" value="RZC38557.1"/>
    <property type="molecule type" value="Genomic_DNA"/>
</dbReference>
<keyword evidence="3" id="KW-0963">Cytoplasm</keyword>
<dbReference type="PROSITE" id="PS50002">
    <property type="entry name" value="SH3"/>
    <property type="match status" value="2"/>
</dbReference>
<keyword evidence="2 4" id="KW-0728">SH3 domain</keyword>
<dbReference type="CDD" id="cd00174">
    <property type="entry name" value="SH3"/>
    <property type="match status" value="1"/>
</dbReference>
<dbReference type="PANTHER" id="PTHR47174">
    <property type="entry name" value="BRIDGING INTEGRATOR 3"/>
    <property type="match status" value="1"/>
</dbReference>
<evidence type="ECO:0000256" key="2">
    <source>
        <dbReference type="ARBA" id="ARBA00022443"/>
    </source>
</evidence>
<accession>A0A482W1P5</accession>
<dbReference type="AlphaFoldDB" id="A0A482W1P5"/>
<dbReference type="InterPro" id="IPR001452">
    <property type="entry name" value="SH3_domain"/>
</dbReference>
<dbReference type="Pfam" id="PF00018">
    <property type="entry name" value="SH3_1"/>
    <property type="match status" value="2"/>
</dbReference>
<organism evidence="6 7">
    <name type="scientific">Asbolus verrucosus</name>
    <name type="common">Desert ironclad beetle</name>
    <dbReference type="NCBI Taxonomy" id="1661398"/>
    <lineage>
        <taxon>Eukaryota</taxon>
        <taxon>Metazoa</taxon>
        <taxon>Ecdysozoa</taxon>
        <taxon>Arthropoda</taxon>
        <taxon>Hexapoda</taxon>
        <taxon>Insecta</taxon>
        <taxon>Pterygota</taxon>
        <taxon>Neoptera</taxon>
        <taxon>Endopterygota</taxon>
        <taxon>Coleoptera</taxon>
        <taxon>Polyphaga</taxon>
        <taxon>Cucujiformia</taxon>
        <taxon>Tenebrionidae</taxon>
        <taxon>Pimeliinae</taxon>
        <taxon>Asbolus</taxon>
    </lineage>
</organism>
<feature type="domain" description="SH3" evidence="5">
    <location>
        <begin position="16"/>
        <end position="75"/>
    </location>
</feature>
<dbReference type="Gene3D" id="2.30.30.40">
    <property type="entry name" value="SH3 Domains"/>
    <property type="match status" value="2"/>
</dbReference>
<evidence type="ECO:0000259" key="5">
    <source>
        <dbReference type="PROSITE" id="PS50002"/>
    </source>
</evidence>
<feature type="domain" description="SH3" evidence="5">
    <location>
        <begin position="78"/>
        <end position="119"/>
    </location>
</feature>
<evidence type="ECO:0000256" key="4">
    <source>
        <dbReference type="PROSITE-ProRule" id="PRU00192"/>
    </source>
</evidence>
<comment type="caution">
    <text evidence="6">The sequence shown here is derived from an EMBL/GenBank/DDBJ whole genome shotgun (WGS) entry which is preliminary data.</text>
</comment>
<dbReference type="SUPFAM" id="SSF50044">
    <property type="entry name" value="SH3-domain"/>
    <property type="match status" value="2"/>
</dbReference>
<evidence type="ECO:0000313" key="7">
    <source>
        <dbReference type="Proteomes" id="UP000292052"/>
    </source>
</evidence>
<dbReference type="InterPro" id="IPR036028">
    <property type="entry name" value="SH3-like_dom_sf"/>
</dbReference>
<dbReference type="OrthoDB" id="27823at2759"/>
<sequence>MPDVPPPSPPKGDCNVVTPYGIALFDFPATQPGDLALQTNDVVMLIRRVNKEWLYGKVCDKEGIFPENFVQIQVPLPGEDQIVTALYEFRPQMAGDLALRPGQKIKVIKQISNDWLYGE</sequence>
<proteinExistence type="predicted"/>
<dbReference type="SMART" id="SM00326">
    <property type="entry name" value="SH3"/>
    <property type="match status" value="1"/>
</dbReference>
<dbReference type="GO" id="GO:0008289">
    <property type="term" value="F:lipid binding"/>
    <property type="evidence" value="ECO:0007669"/>
    <property type="project" value="TreeGrafter"/>
</dbReference>
<gene>
    <name evidence="6" type="ORF">BDFB_002626</name>
</gene>
<dbReference type="Proteomes" id="UP000292052">
    <property type="component" value="Unassembled WGS sequence"/>
</dbReference>
<dbReference type="STRING" id="1661398.A0A482W1P5"/>
<dbReference type="GO" id="GO:0051666">
    <property type="term" value="P:actin cortical patch localization"/>
    <property type="evidence" value="ECO:0007669"/>
    <property type="project" value="InterPro"/>
</dbReference>
<reference evidence="6 7" key="1">
    <citation type="submission" date="2017-03" db="EMBL/GenBank/DDBJ databases">
        <title>Genome of the blue death feigning beetle - Asbolus verrucosus.</title>
        <authorList>
            <person name="Rider S.D."/>
        </authorList>
    </citation>
    <scope>NUCLEOTIDE SEQUENCE [LARGE SCALE GENOMIC DNA]</scope>
    <source>
        <strain evidence="6">Butters</strain>
        <tissue evidence="6">Head and leg muscle</tissue>
    </source>
</reference>
<protein>
    <submittedName>
        <fullName evidence="6">SH3 9 domain containing protein</fullName>
    </submittedName>
</protein>
<dbReference type="GO" id="GO:0005737">
    <property type="term" value="C:cytoplasm"/>
    <property type="evidence" value="ECO:0007669"/>
    <property type="project" value="UniProtKB-SubCell"/>
</dbReference>
<dbReference type="GO" id="GO:0015629">
    <property type="term" value="C:actin cytoskeleton"/>
    <property type="evidence" value="ECO:0007669"/>
    <property type="project" value="TreeGrafter"/>
</dbReference>
<keyword evidence="7" id="KW-1185">Reference proteome</keyword>
<comment type="subcellular location">
    <subcellularLocation>
        <location evidence="1">Cytoplasm</location>
    </subcellularLocation>
</comment>
<evidence type="ECO:0000256" key="1">
    <source>
        <dbReference type="ARBA" id="ARBA00004496"/>
    </source>
</evidence>
<dbReference type="GO" id="GO:0006897">
    <property type="term" value="P:endocytosis"/>
    <property type="evidence" value="ECO:0007669"/>
    <property type="project" value="InterPro"/>
</dbReference>
<name>A0A482W1P5_ASBVE</name>
<dbReference type="PANTHER" id="PTHR47174:SF3">
    <property type="entry name" value="BRIDGING INTEGRATOR 3"/>
    <property type="match status" value="1"/>
</dbReference>
<dbReference type="PRINTS" id="PR00499">
    <property type="entry name" value="P67PHOX"/>
</dbReference>
<evidence type="ECO:0000313" key="6">
    <source>
        <dbReference type="EMBL" id="RZC38557.1"/>
    </source>
</evidence>
<dbReference type="InterPro" id="IPR046982">
    <property type="entry name" value="BIN3/RVS161-like"/>
</dbReference>